<dbReference type="SUPFAM" id="SSF103473">
    <property type="entry name" value="MFS general substrate transporter"/>
    <property type="match status" value="1"/>
</dbReference>
<protein>
    <submittedName>
        <fullName evidence="7">Uncharacterized protein</fullName>
    </submittedName>
</protein>
<dbReference type="Gramene" id="Manes.15G175484.1.v8.1">
    <property type="protein sequence ID" value="Manes.15G175484.1.v8.1.CDS"/>
    <property type="gene ID" value="Manes.15G175484.v8.1"/>
</dbReference>
<dbReference type="Pfam" id="PF00854">
    <property type="entry name" value="PTR2"/>
    <property type="match status" value="1"/>
</dbReference>
<dbReference type="PANTHER" id="PTHR11654">
    <property type="entry name" value="OLIGOPEPTIDE TRANSPORTER-RELATED"/>
    <property type="match status" value="1"/>
</dbReference>
<evidence type="ECO:0000256" key="2">
    <source>
        <dbReference type="ARBA" id="ARBA00005982"/>
    </source>
</evidence>
<dbReference type="InterPro" id="IPR000109">
    <property type="entry name" value="POT_fam"/>
</dbReference>
<evidence type="ECO:0000313" key="7">
    <source>
        <dbReference type="EMBL" id="OAY29852.1"/>
    </source>
</evidence>
<feature type="transmembrane region" description="Helical" evidence="6">
    <location>
        <begin position="208"/>
        <end position="228"/>
    </location>
</feature>
<dbReference type="Gene3D" id="1.20.1250.20">
    <property type="entry name" value="MFS general substrate transporter like domains"/>
    <property type="match status" value="1"/>
</dbReference>
<keyword evidence="4 6" id="KW-1133">Transmembrane helix</keyword>
<gene>
    <name evidence="7" type="ORF">MANES_15G175484v8</name>
</gene>
<feature type="transmembrane region" description="Helical" evidence="6">
    <location>
        <begin position="94"/>
        <end position="114"/>
    </location>
</feature>
<dbReference type="Gramene" id="Manes.15G176212.1.v8.1">
    <property type="protein sequence ID" value="Manes.15G176212.1.v8.1.CDS"/>
    <property type="gene ID" value="Manes.15G176212.v8.1"/>
</dbReference>
<dbReference type="InterPro" id="IPR036259">
    <property type="entry name" value="MFS_trans_sf"/>
</dbReference>
<dbReference type="Proteomes" id="UP000091857">
    <property type="component" value="Chromosome 15"/>
</dbReference>
<feature type="transmembrane region" description="Helical" evidence="6">
    <location>
        <begin position="63"/>
        <end position="82"/>
    </location>
</feature>
<comment type="similarity">
    <text evidence="2">Belongs to the major facilitator superfamily. Proton-dependent oligopeptide transporter (POT/PTR) (TC 2.A.17) family.</text>
</comment>
<organism evidence="7 8">
    <name type="scientific">Manihot esculenta</name>
    <name type="common">Cassava</name>
    <name type="synonym">Jatropha manihot</name>
    <dbReference type="NCBI Taxonomy" id="3983"/>
    <lineage>
        <taxon>Eukaryota</taxon>
        <taxon>Viridiplantae</taxon>
        <taxon>Streptophyta</taxon>
        <taxon>Embryophyta</taxon>
        <taxon>Tracheophyta</taxon>
        <taxon>Spermatophyta</taxon>
        <taxon>Magnoliopsida</taxon>
        <taxon>eudicotyledons</taxon>
        <taxon>Gunneridae</taxon>
        <taxon>Pentapetalae</taxon>
        <taxon>rosids</taxon>
        <taxon>fabids</taxon>
        <taxon>Malpighiales</taxon>
        <taxon>Euphorbiaceae</taxon>
        <taxon>Crotonoideae</taxon>
        <taxon>Manihoteae</taxon>
        <taxon>Manihot</taxon>
    </lineage>
</organism>
<comment type="subcellular location">
    <subcellularLocation>
        <location evidence="1">Membrane</location>
        <topology evidence="1">Multi-pass membrane protein</topology>
    </subcellularLocation>
</comment>
<feature type="transmembrane region" description="Helical" evidence="6">
    <location>
        <begin position="409"/>
        <end position="430"/>
    </location>
</feature>
<evidence type="ECO:0000256" key="3">
    <source>
        <dbReference type="ARBA" id="ARBA00022692"/>
    </source>
</evidence>
<evidence type="ECO:0000256" key="4">
    <source>
        <dbReference type="ARBA" id="ARBA00022989"/>
    </source>
</evidence>
<evidence type="ECO:0000256" key="5">
    <source>
        <dbReference type="ARBA" id="ARBA00023136"/>
    </source>
</evidence>
<sequence>MEDKEEKSAPSTAEDGIKYRGIKAMPFIIGNETFEKLGTIGTLANLLVYLTSVFNMKNITATLLINVFNGTSNVAPLVGAFLSDSYFGRYKSLAFASICSLLGMTVLTLTAAISKLHPPKCDAKQSGTCVEPTACQFAFLLSGFGFLVLGAGGIRPCNLAFGADQFNPATESGKQGINSFFNWYYFTFTFAMMISATFIVYIQSNISWTIGLAIPACLMFMSCALFFLGSKLYVKVKPEGSPITSLLQVLVAAAKKRRLDLPDNPALSLFDYIPANSINSRLLYTNQFRWLSKSAITTSEDQINFNGSAANPWKLCSIQQVEEAKCVLRVIPIWASAIIYFVAIIQQQTYVVFQALQSDRRLGNTGFQVPAASFIVFSMLSLTIWIPIYDRILVPSCRKLTGKEGGITILQRMGIGIVLSIITMLVSAVVEERRRHLALTTLTLGTAPKGGAISSMSALWLAPQLTLAGLTEAFNSIGQMEFYYKQFPENMRSVAGSFLFLGIAGSSYVSGFLVSIVHHITARSPGEDWLAEDLNKGKLDRFYYMIAALGVVNFGYFLTFAKWYRYKDSNCSSFELSLEAKQQSQKHLV</sequence>
<dbReference type="GO" id="GO:0022857">
    <property type="term" value="F:transmembrane transporter activity"/>
    <property type="evidence" value="ECO:0000318"/>
    <property type="project" value="GO_Central"/>
</dbReference>
<name>A0A2C9UH66_MANES</name>
<proteinExistence type="inferred from homology"/>
<feature type="transmembrane region" description="Helical" evidence="6">
    <location>
        <begin position="327"/>
        <end position="347"/>
    </location>
</feature>
<evidence type="ECO:0000256" key="6">
    <source>
        <dbReference type="SAM" id="Phobius"/>
    </source>
</evidence>
<dbReference type="AlphaFoldDB" id="A0A2C9UH66"/>
<comment type="caution">
    <text evidence="7">The sequence shown here is derived from an EMBL/GenBank/DDBJ whole genome shotgun (WGS) entry which is preliminary data.</text>
</comment>
<keyword evidence="5 6" id="KW-0472">Membrane</keyword>
<feature type="transmembrane region" description="Helical" evidence="6">
    <location>
        <begin position="495"/>
        <end position="522"/>
    </location>
</feature>
<feature type="transmembrane region" description="Helical" evidence="6">
    <location>
        <begin position="183"/>
        <end position="202"/>
    </location>
</feature>
<accession>A0A2C9UH66</accession>
<dbReference type="EMBL" id="CM004401">
    <property type="protein sequence ID" value="OAY29852.1"/>
    <property type="molecule type" value="Genomic_DNA"/>
</dbReference>
<keyword evidence="3 6" id="KW-0812">Transmembrane</keyword>
<feature type="transmembrane region" description="Helical" evidence="6">
    <location>
        <begin position="542"/>
        <end position="564"/>
    </location>
</feature>
<feature type="transmembrane region" description="Helical" evidence="6">
    <location>
        <begin position="367"/>
        <end position="388"/>
    </location>
</feature>
<dbReference type="GO" id="GO:0005886">
    <property type="term" value="C:plasma membrane"/>
    <property type="evidence" value="ECO:0000318"/>
    <property type="project" value="GO_Central"/>
</dbReference>
<evidence type="ECO:0000256" key="1">
    <source>
        <dbReference type="ARBA" id="ARBA00004141"/>
    </source>
</evidence>
<dbReference type="GO" id="GO:0055085">
    <property type="term" value="P:transmembrane transport"/>
    <property type="evidence" value="ECO:0000318"/>
    <property type="project" value="GO_Central"/>
</dbReference>
<dbReference type="CDD" id="cd17416">
    <property type="entry name" value="MFS_NPF1_2"/>
    <property type="match status" value="1"/>
</dbReference>
<dbReference type="OrthoDB" id="840682at2759"/>
<evidence type="ECO:0000313" key="8">
    <source>
        <dbReference type="Proteomes" id="UP000091857"/>
    </source>
</evidence>
<reference evidence="8" key="1">
    <citation type="journal article" date="2016" name="Nat. Biotechnol.">
        <title>Sequencing wild and cultivated cassava and related species reveals extensive interspecific hybridization and genetic diversity.</title>
        <authorList>
            <person name="Bredeson J.V."/>
            <person name="Lyons J.B."/>
            <person name="Prochnik S.E."/>
            <person name="Wu G.A."/>
            <person name="Ha C.M."/>
            <person name="Edsinger-Gonzales E."/>
            <person name="Grimwood J."/>
            <person name="Schmutz J."/>
            <person name="Rabbi I.Y."/>
            <person name="Egesi C."/>
            <person name="Nauluvula P."/>
            <person name="Lebot V."/>
            <person name="Ndunguru J."/>
            <person name="Mkamilo G."/>
            <person name="Bart R.S."/>
            <person name="Setter T.L."/>
            <person name="Gleadow R.M."/>
            <person name="Kulakow P."/>
            <person name="Ferguson M.E."/>
            <person name="Rounsley S."/>
            <person name="Rokhsar D.S."/>
        </authorList>
    </citation>
    <scope>NUCLEOTIDE SEQUENCE [LARGE SCALE GENOMIC DNA]</scope>
    <source>
        <strain evidence="8">cv. AM560-2</strain>
    </source>
</reference>
<feature type="transmembrane region" description="Helical" evidence="6">
    <location>
        <begin position="450"/>
        <end position="474"/>
    </location>
</feature>
<dbReference type="OMA" id="FMICAKW"/>
<keyword evidence="8" id="KW-1185">Reference proteome</keyword>